<sequence length="100" mass="12140">MPYYNGKWHLYSEAERREYGRQQREHLSQMWHKTWISKTGLKQERNWTDTMIKSLLEGKEQNAGKIKAYKRTLIARIEKTKKFQVAMAERVAKQQKKRKV</sequence>
<reference evidence="1 2" key="1">
    <citation type="submission" date="2014-11" db="EMBL/GenBank/DDBJ databases">
        <title>Draft Genome Sequence of Vibrio piscirenalis strains CECT 8603T and CECT 8604, two marine Gammaproteobacterium isolated from cultured gilthead sea bream (Sparus aurata).</title>
        <authorList>
            <person name="Arahal D.R."/>
            <person name="Rodrigo-Torres L."/>
            <person name="Lucena T."/>
            <person name="Pujalte M.J."/>
        </authorList>
    </citation>
    <scope>NUCLEOTIDE SEQUENCE [LARGE SCALE GENOMIC DNA]</scope>
    <source>
        <strain evidence="1 2">DCR 1-4-2</strain>
    </source>
</reference>
<organism evidence="1 2">
    <name type="scientific">Vibrio renipiscarius</name>
    <dbReference type="NCBI Taxonomy" id="1461322"/>
    <lineage>
        <taxon>Bacteria</taxon>
        <taxon>Pseudomonadati</taxon>
        <taxon>Pseudomonadota</taxon>
        <taxon>Gammaproteobacteria</taxon>
        <taxon>Vibrionales</taxon>
        <taxon>Vibrionaceae</taxon>
        <taxon>Vibrio</taxon>
    </lineage>
</organism>
<name>A0A0C2K4V3_9VIBR</name>
<evidence type="ECO:0000313" key="2">
    <source>
        <dbReference type="Proteomes" id="UP000031672"/>
    </source>
</evidence>
<accession>A0A0C2NKL2</accession>
<dbReference type="Proteomes" id="UP000031672">
    <property type="component" value="Unassembled WGS sequence"/>
</dbReference>
<dbReference type="RefSeq" id="WP_040991337.1">
    <property type="nucleotide sequence ID" value="NZ_JTKH01000023.1"/>
</dbReference>
<proteinExistence type="predicted"/>
<dbReference type="AlphaFoldDB" id="A0A0C2K4V3"/>
<keyword evidence="2" id="KW-1185">Reference proteome</keyword>
<dbReference type="STRING" id="1461322.OJ16_12970"/>
<comment type="caution">
    <text evidence="1">The sequence shown here is derived from an EMBL/GenBank/DDBJ whole genome shotgun (WGS) entry which is preliminary data.</text>
</comment>
<gene>
    <name evidence="1" type="ORF">OJ16_12970</name>
</gene>
<protein>
    <submittedName>
        <fullName evidence="1">Uncharacterized protein</fullName>
    </submittedName>
</protein>
<accession>A0A0C2K4V3</accession>
<evidence type="ECO:0000313" key="1">
    <source>
        <dbReference type="EMBL" id="KII77023.1"/>
    </source>
</evidence>
<dbReference type="EMBL" id="JTKH01000023">
    <property type="protein sequence ID" value="KII77023.1"/>
    <property type="molecule type" value="Genomic_DNA"/>
</dbReference>